<protein>
    <submittedName>
        <fullName evidence="4">DEKNAAC101923</fullName>
    </submittedName>
</protein>
<dbReference type="Proteomes" id="UP000290900">
    <property type="component" value="Unassembled WGS sequence"/>
</dbReference>
<dbReference type="Gene3D" id="6.10.250.1770">
    <property type="match status" value="1"/>
</dbReference>
<dbReference type="InterPro" id="IPR040446">
    <property type="entry name" value="RRP7"/>
</dbReference>
<evidence type="ECO:0000259" key="3">
    <source>
        <dbReference type="Pfam" id="PF17799"/>
    </source>
</evidence>
<dbReference type="GO" id="GO:0000028">
    <property type="term" value="P:ribosomal small subunit assembly"/>
    <property type="evidence" value="ECO:0007669"/>
    <property type="project" value="TreeGrafter"/>
</dbReference>
<evidence type="ECO:0000313" key="5">
    <source>
        <dbReference type="Proteomes" id="UP000290900"/>
    </source>
</evidence>
<dbReference type="GO" id="GO:0006364">
    <property type="term" value="P:rRNA processing"/>
    <property type="evidence" value="ECO:0007669"/>
    <property type="project" value="TreeGrafter"/>
</dbReference>
<dbReference type="OrthoDB" id="5390at2759"/>
<dbReference type="GO" id="GO:0034456">
    <property type="term" value="C:UTP-C complex"/>
    <property type="evidence" value="ECO:0007669"/>
    <property type="project" value="TreeGrafter"/>
</dbReference>
<dbReference type="InParanoid" id="A0A448YJH3"/>
<dbReference type="Pfam" id="PF17799">
    <property type="entry name" value="RRM_Rrp7"/>
    <property type="match status" value="1"/>
</dbReference>
<evidence type="ECO:0000259" key="2">
    <source>
        <dbReference type="Pfam" id="PF12923"/>
    </source>
</evidence>
<evidence type="ECO:0000313" key="4">
    <source>
        <dbReference type="EMBL" id="VEU21094.1"/>
    </source>
</evidence>
<proteinExistence type="inferred from homology"/>
<dbReference type="Pfam" id="PF12923">
    <property type="entry name" value="RRP7"/>
    <property type="match status" value="1"/>
</dbReference>
<keyword evidence="5" id="KW-1185">Reference proteome</keyword>
<dbReference type="STRING" id="13370.A0A448YJH3"/>
<accession>A0A448YJH3</accession>
<dbReference type="FunCoup" id="A0A448YJH3">
    <property type="interactions" value="277"/>
</dbReference>
<dbReference type="PANTHER" id="PTHR13191:SF0">
    <property type="entry name" value="RIBOSOMAL RNA-PROCESSING PROTEIN 7 HOMOLOG A-RELATED"/>
    <property type="match status" value="1"/>
</dbReference>
<gene>
    <name evidence="4" type="ORF">BRENAR_LOCUS1829</name>
</gene>
<organism evidence="4 5">
    <name type="scientific">Brettanomyces naardenensis</name>
    <name type="common">Yeast</name>
    <dbReference type="NCBI Taxonomy" id="13370"/>
    <lineage>
        <taxon>Eukaryota</taxon>
        <taxon>Fungi</taxon>
        <taxon>Dikarya</taxon>
        <taxon>Ascomycota</taxon>
        <taxon>Saccharomycotina</taxon>
        <taxon>Pichiomycetes</taxon>
        <taxon>Pichiales</taxon>
        <taxon>Pichiaceae</taxon>
        <taxon>Brettanomyces</taxon>
    </lineage>
</organism>
<dbReference type="InterPro" id="IPR024326">
    <property type="entry name" value="RRP7_C"/>
</dbReference>
<evidence type="ECO:0000256" key="1">
    <source>
        <dbReference type="ARBA" id="ARBA00006110"/>
    </source>
</evidence>
<dbReference type="PANTHER" id="PTHR13191">
    <property type="entry name" value="RIBOSOMAL RNA PROCESSING PROTEIN 7-RELATED"/>
    <property type="match status" value="1"/>
</dbReference>
<dbReference type="AlphaFoldDB" id="A0A448YJH3"/>
<feature type="domain" description="Ribosomal RNA-processing protein 7 C-terminal" evidence="2">
    <location>
        <begin position="178"/>
        <end position="299"/>
    </location>
</feature>
<name>A0A448YJH3_BRENA</name>
<dbReference type="EMBL" id="CAACVR010000009">
    <property type="protein sequence ID" value="VEU21094.1"/>
    <property type="molecule type" value="Genomic_DNA"/>
</dbReference>
<dbReference type="InterPro" id="IPR040447">
    <property type="entry name" value="RRM_Rrp7"/>
</dbReference>
<feature type="domain" description="Rrp7 RRM-like N-terminal" evidence="3">
    <location>
        <begin position="5"/>
        <end position="171"/>
    </location>
</feature>
<dbReference type="GO" id="GO:0032545">
    <property type="term" value="C:CURI complex"/>
    <property type="evidence" value="ECO:0007669"/>
    <property type="project" value="TreeGrafter"/>
</dbReference>
<sequence>MTIKQIKGYTILAVQLEPVEGKPKGATHYLFVKKHITKNQPESKTRSLFVVNLPVGASFNSMKRLLNNIALGAHVESFDACEYYDPDDIINYDLDINLSKLSNPDFGEEELPSSRNAPVGCGIVTFLDKDGMNLALSSIKKMVMSSSSSSKLPTWSLLPEGETGSARYLEKSSEGNVRLDSKELAKSVHIAMQDFEKREHEVQEELNTMRQTVDEDGFTVVVGAHRKTKSGVMGSLKTQDDLEHDDRYIKKMKKKEKKDFYRFQIRERKKQEVNDLLRKFKEDQERVRVMREKRKFNPY</sequence>
<reference evidence="4 5" key="1">
    <citation type="submission" date="2018-12" db="EMBL/GenBank/DDBJ databases">
        <authorList>
            <person name="Tiukova I."/>
            <person name="Dainat J."/>
        </authorList>
    </citation>
    <scope>NUCLEOTIDE SEQUENCE [LARGE SCALE GENOMIC DNA]</scope>
</reference>
<comment type="similarity">
    <text evidence="1">Belongs to the RRP7 family.</text>
</comment>
<dbReference type="CDD" id="cd12950">
    <property type="entry name" value="RRP7_Rrp7p"/>
    <property type="match status" value="1"/>
</dbReference>